<evidence type="ECO:0000313" key="2">
    <source>
        <dbReference type="Proteomes" id="UP001145069"/>
    </source>
</evidence>
<evidence type="ECO:0000313" key="1">
    <source>
        <dbReference type="EMBL" id="MDC3415946.1"/>
    </source>
</evidence>
<dbReference type="Proteomes" id="UP001145069">
    <property type="component" value="Unassembled WGS sequence"/>
</dbReference>
<dbReference type="EMBL" id="JAMQKC010000002">
    <property type="protein sequence ID" value="MDC3415946.1"/>
    <property type="molecule type" value="Genomic_DNA"/>
</dbReference>
<gene>
    <name evidence="1" type="ORF">NC799_03355</name>
</gene>
<reference evidence="1" key="1">
    <citation type="submission" date="2022-06" db="EMBL/GenBank/DDBJ databases">
        <title>Aquibacillus sp. a new bacterium isolated from soil saline samples.</title>
        <authorList>
            <person name="Galisteo C."/>
            <person name="De La Haba R."/>
            <person name="Sanchez-Porro C."/>
            <person name="Ventosa A."/>
        </authorList>
    </citation>
    <scope>NUCLEOTIDE SEQUENCE</scope>
    <source>
        <strain evidence="1">3ASR75-54</strain>
    </source>
</reference>
<dbReference type="RefSeq" id="WP_272444921.1">
    <property type="nucleotide sequence ID" value="NZ_JAMQKC010000002.1"/>
</dbReference>
<dbReference type="AlphaFoldDB" id="A0A9X4ADW1"/>
<sequence>MMSESNNVISFNDYKRKKFGLDRPIFKEPANIKLGNSKKGEQGTYTVVCNLVYDYRQFIALEREDRPEKLYSLVEGIVENGSLVEVVPITDEEYPKIEAKFKKVFAQVNNKS</sequence>
<organism evidence="1 2">
    <name type="scientific">Aquibacillus salsiterrae</name>
    <dbReference type="NCBI Taxonomy" id="2950439"/>
    <lineage>
        <taxon>Bacteria</taxon>
        <taxon>Bacillati</taxon>
        <taxon>Bacillota</taxon>
        <taxon>Bacilli</taxon>
        <taxon>Bacillales</taxon>
        <taxon>Bacillaceae</taxon>
        <taxon>Aquibacillus</taxon>
    </lineage>
</organism>
<accession>A0A9X4ADW1</accession>
<proteinExistence type="predicted"/>
<protein>
    <submittedName>
        <fullName evidence="1">Uncharacterized protein</fullName>
    </submittedName>
</protein>
<keyword evidence="2" id="KW-1185">Reference proteome</keyword>
<comment type="caution">
    <text evidence="1">The sequence shown here is derived from an EMBL/GenBank/DDBJ whole genome shotgun (WGS) entry which is preliminary data.</text>
</comment>
<name>A0A9X4ADW1_9BACI</name>